<dbReference type="EMBL" id="JAUIZM010000008">
    <property type="protein sequence ID" value="KAK1369352.1"/>
    <property type="molecule type" value="Genomic_DNA"/>
</dbReference>
<evidence type="ECO:0000313" key="2">
    <source>
        <dbReference type="EMBL" id="KAK1369352.1"/>
    </source>
</evidence>
<dbReference type="AlphaFoldDB" id="A0AAD8HLA0"/>
<feature type="compositionally biased region" description="Polar residues" evidence="1">
    <location>
        <begin position="8"/>
        <end position="30"/>
    </location>
</feature>
<feature type="compositionally biased region" description="Gly residues" evidence="1">
    <location>
        <begin position="160"/>
        <end position="174"/>
    </location>
</feature>
<gene>
    <name evidence="2" type="ORF">POM88_035444</name>
</gene>
<feature type="compositionally biased region" description="Acidic residues" evidence="1">
    <location>
        <begin position="146"/>
        <end position="159"/>
    </location>
</feature>
<keyword evidence="3" id="KW-1185">Reference proteome</keyword>
<feature type="region of interest" description="Disordered" evidence="1">
    <location>
        <begin position="1"/>
        <end position="30"/>
    </location>
</feature>
<evidence type="ECO:0000313" key="3">
    <source>
        <dbReference type="Proteomes" id="UP001237642"/>
    </source>
</evidence>
<reference evidence="2" key="2">
    <citation type="submission" date="2023-05" db="EMBL/GenBank/DDBJ databases">
        <authorList>
            <person name="Schelkunov M.I."/>
        </authorList>
    </citation>
    <scope>NUCLEOTIDE SEQUENCE</scope>
    <source>
        <strain evidence="2">Hsosn_3</strain>
        <tissue evidence="2">Leaf</tissue>
    </source>
</reference>
<organism evidence="2 3">
    <name type="scientific">Heracleum sosnowskyi</name>
    <dbReference type="NCBI Taxonomy" id="360622"/>
    <lineage>
        <taxon>Eukaryota</taxon>
        <taxon>Viridiplantae</taxon>
        <taxon>Streptophyta</taxon>
        <taxon>Embryophyta</taxon>
        <taxon>Tracheophyta</taxon>
        <taxon>Spermatophyta</taxon>
        <taxon>Magnoliopsida</taxon>
        <taxon>eudicotyledons</taxon>
        <taxon>Gunneridae</taxon>
        <taxon>Pentapetalae</taxon>
        <taxon>asterids</taxon>
        <taxon>campanulids</taxon>
        <taxon>Apiales</taxon>
        <taxon>Apiaceae</taxon>
        <taxon>Apioideae</taxon>
        <taxon>apioid superclade</taxon>
        <taxon>Tordylieae</taxon>
        <taxon>Tordyliinae</taxon>
        <taxon>Heracleum</taxon>
    </lineage>
</organism>
<comment type="caution">
    <text evidence="2">The sequence shown here is derived from an EMBL/GenBank/DDBJ whole genome shotgun (WGS) entry which is preliminary data.</text>
</comment>
<name>A0AAD8HLA0_9APIA</name>
<sequence>MDEPPSSGPQEPISQSEMDTTPPNTELGQSGILSENETANTLSELQGASYLQEDAVTASVAVKDTGNVAVLDTAAVMGGEKDTVTTEPTVTPPPKVAVMPEPAVQTPTDSNIPATDAVQSSQPDFEVVIIEDASDDDLPLAKLLKDDDEDDDDDDDEVGGGEASGNAGNAGGSNSGNTGIQSMNEGNEETPSQEKKDAGATDEEEPRILEALEASVLRCAIDCKNAEKDAVTKGTVDKNTVIKDAVMEDTVDKGTVKKGSVKDEAKATVKPIRLKAKARAWFSRQKPEGKHKYSGKEKATGFGRNLKKPIQSIPPNSLKIQQMQSREIKSVEVKMDANQELAQAKNNYSEGFTVYGCWMNSSPGADLF</sequence>
<protein>
    <submittedName>
        <fullName evidence="2">Uncharacterized protein</fullName>
    </submittedName>
</protein>
<proteinExistence type="predicted"/>
<dbReference type="Proteomes" id="UP001237642">
    <property type="component" value="Unassembled WGS sequence"/>
</dbReference>
<accession>A0AAD8HLA0</accession>
<evidence type="ECO:0000256" key="1">
    <source>
        <dbReference type="SAM" id="MobiDB-lite"/>
    </source>
</evidence>
<feature type="compositionally biased region" description="Polar residues" evidence="1">
    <location>
        <begin position="105"/>
        <end position="123"/>
    </location>
</feature>
<reference evidence="2" key="1">
    <citation type="submission" date="2023-02" db="EMBL/GenBank/DDBJ databases">
        <title>Genome of toxic invasive species Heracleum sosnowskyi carries increased number of genes despite the absence of recent whole-genome duplications.</title>
        <authorList>
            <person name="Schelkunov M."/>
            <person name="Shtratnikova V."/>
            <person name="Makarenko M."/>
            <person name="Klepikova A."/>
            <person name="Omelchenko D."/>
            <person name="Novikova G."/>
            <person name="Obukhova E."/>
            <person name="Bogdanov V."/>
            <person name="Penin A."/>
            <person name="Logacheva M."/>
        </authorList>
    </citation>
    <scope>NUCLEOTIDE SEQUENCE</scope>
    <source>
        <strain evidence="2">Hsosn_3</strain>
        <tissue evidence="2">Leaf</tissue>
    </source>
</reference>
<feature type="region of interest" description="Disordered" evidence="1">
    <location>
        <begin position="80"/>
        <end position="208"/>
    </location>
</feature>